<comment type="caution">
    <text evidence="2">The sequence shown here is derived from an EMBL/GenBank/DDBJ whole genome shotgun (WGS) entry which is preliminary data.</text>
</comment>
<gene>
    <name evidence="2" type="ORF">ACFS7Z_25080</name>
</gene>
<reference evidence="3" key="1">
    <citation type="journal article" date="2019" name="Int. J. Syst. Evol. Microbiol.">
        <title>The Global Catalogue of Microorganisms (GCM) 10K type strain sequencing project: providing services to taxonomists for standard genome sequencing and annotation.</title>
        <authorList>
            <consortium name="The Broad Institute Genomics Platform"/>
            <consortium name="The Broad Institute Genome Sequencing Center for Infectious Disease"/>
            <person name="Wu L."/>
            <person name="Ma J."/>
        </authorList>
    </citation>
    <scope>NUCLEOTIDE SEQUENCE [LARGE SCALE GENOMIC DNA]</scope>
    <source>
        <strain evidence="3">KCTC 23984</strain>
    </source>
</reference>
<protein>
    <submittedName>
        <fullName evidence="2">Hachiman antiphage defense system protein HamA</fullName>
    </submittedName>
</protein>
<evidence type="ECO:0000313" key="2">
    <source>
        <dbReference type="EMBL" id="MFD3003655.1"/>
    </source>
</evidence>
<accession>A0ABW6C1S6</accession>
<proteinExistence type="predicted"/>
<feature type="domain" description="Anti-bacteriophage protein A/HamA C-terminal" evidence="1">
    <location>
        <begin position="15"/>
        <end position="239"/>
    </location>
</feature>
<dbReference type="Pfam" id="PF08878">
    <property type="entry name" value="HamA"/>
    <property type="match status" value="1"/>
</dbReference>
<dbReference type="EMBL" id="JBHUOX010000036">
    <property type="protein sequence ID" value="MFD3003655.1"/>
    <property type="molecule type" value="Genomic_DNA"/>
</dbReference>
<dbReference type="RefSeq" id="WP_377491466.1">
    <property type="nucleotide sequence ID" value="NZ_JBHUOX010000036.1"/>
</dbReference>
<evidence type="ECO:0000259" key="1">
    <source>
        <dbReference type="Pfam" id="PF08878"/>
    </source>
</evidence>
<keyword evidence="3" id="KW-1185">Reference proteome</keyword>
<evidence type="ECO:0000313" key="3">
    <source>
        <dbReference type="Proteomes" id="UP001597641"/>
    </source>
</evidence>
<dbReference type="InterPro" id="IPR014976">
    <property type="entry name" value="AbpA_HamA_C"/>
</dbReference>
<sequence>MTQTDFIGSHPAAPDFFSDWLTHEDLPVTSTIRHRKLLEHPLKRESAVEIIKNYITAHHIDEKKIQSFERKKAILDKRGYGEFIDKNSPFPKSEITQRGNCAEIILAEYIKSTSLLELLVYRLRYNTNIEQSMKGDDVLLLDSTDLRRKVIVGEAKFRSTPDKKVVKDITEGFGSKKLPLSLPFLAQVMRDKGHDELADRLEDLNAEMHCLEVPIVNVGLLLSNEKASHFIDLHGDCDNESLVLLSLSLEDPCGLVSEAFNKALGELASSI</sequence>
<organism evidence="2 3">
    <name type="scientific">Pontibacter toksunensis</name>
    <dbReference type="NCBI Taxonomy" id="1332631"/>
    <lineage>
        <taxon>Bacteria</taxon>
        <taxon>Pseudomonadati</taxon>
        <taxon>Bacteroidota</taxon>
        <taxon>Cytophagia</taxon>
        <taxon>Cytophagales</taxon>
        <taxon>Hymenobacteraceae</taxon>
        <taxon>Pontibacter</taxon>
    </lineage>
</organism>
<name>A0ABW6C1S6_9BACT</name>
<dbReference type="Proteomes" id="UP001597641">
    <property type="component" value="Unassembled WGS sequence"/>
</dbReference>